<dbReference type="InterPro" id="IPR036890">
    <property type="entry name" value="HATPase_C_sf"/>
</dbReference>
<dbReference type="InterPro" id="IPR020568">
    <property type="entry name" value="Ribosomal_Su5_D2-typ_SF"/>
</dbReference>
<evidence type="ECO:0000256" key="7">
    <source>
        <dbReference type="ARBA" id="ARBA00023029"/>
    </source>
</evidence>
<dbReference type="PRINTS" id="PR01159">
    <property type="entry name" value="DNAGYRASEB"/>
</dbReference>
<dbReference type="Gene3D" id="3.30.565.10">
    <property type="entry name" value="Histidine kinase-like ATPase, C-terminal domain"/>
    <property type="match status" value="1"/>
</dbReference>
<dbReference type="GO" id="GO:0046872">
    <property type="term" value="F:metal ion binding"/>
    <property type="evidence" value="ECO:0007669"/>
    <property type="project" value="UniProtKB-KW"/>
</dbReference>
<comment type="catalytic activity">
    <reaction evidence="1 10">
        <text>ATP-dependent breakage, passage and rejoining of double-stranded DNA.</text>
        <dbReference type="EC" id="5.6.2.2"/>
    </reaction>
</comment>
<feature type="domain" description="Toprim" evidence="11">
    <location>
        <begin position="425"/>
        <end position="539"/>
    </location>
</feature>
<dbReference type="GO" id="GO:0006261">
    <property type="term" value="P:DNA-templated DNA replication"/>
    <property type="evidence" value="ECO:0007669"/>
    <property type="project" value="UniProtKB-UniRule"/>
</dbReference>
<reference evidence="12" key="1">
    <citation type="journal article" date="2020" name="mSystems">
        <title>Genome- and Community-Level Interaction Insights into Carbon Utilization and Element Cycling Functions of Hydrothermarchaeota in Hydrothermal Sediment.</title>
        <authorList>
            <person name="Zhou Z."/>
            <person name="Liu Y."/>
            <person name="Xu W."/>
            <person name="Pan J."/>
            <person name="Luo Z.H."/>
            <person name="Li M."/>
        </authorList>
    </citation>
    <scope>NUCLEOTIDE SEQUENCE [LARGE SCALE GENOMIC DNA]</scope>
    <source>
        <strain evidence="12">SpSt-757</strain>
    </source>
</reference>
<dbReference type="GO" id="GO:0005737">
    <property type="term" value="C:cytoplasm"/>
    <property type="evidence" value="ECO:0007669"/>
    <property type="project" value="UniProtKB-SubCell"/>
</dbReference>
<proteinExistence type="inferred from homology"/>
<dbReference type="SUPFAM" id="SSF54211">
    <property type="entry name" value="Ribosomal protein S5 domain 2-like"/>
    <property type="match status" value="1"/>
</dbReference>
<dbReference type="EC" id="5.6.2.2" evidence="10"/>
<keyword evidence="4 10" id="KW-0547">Nucleotide-binding</keyword>
<dbReference type="InterPro" id="IPR006171">
    <property type="entry name" value="TOPRIM_dom"/>
</dbReference>
<dbReference type="Pfam" id="PF01751">
    <property type="entry name" value="Toprim"/>
    <property type="match status" value="1"/>
</dbReference>
<evidence type="ECO:0000256" key="5">
    <source>
        <dbReference type="ARBA" id="ARBA00022840"/>
    </source>
</evidence>
<evidence type="ECO:0000256" key="8">
    <source>
        <dbReference type="ARBA" id="ARBA00023125"/>
    </source>
</evidence>
<dbReference type="GO" id="GO:0003677">
    <property type="term" value="F:DNA binding"/>
    <property type="evidence" value="ECO:0007669"/>
    <property type="project" value="UniProtKB-KW"/>
</dbReference>
<evidence type="ECO:0000313" key="12">
    <source>
        <dbReference type="EMBL" id="HFZ08696.1"/>
    </source>
</evidence>
<dbReference type="SUPFAM" id="SSF56719">
    <property type="entry name" value="Type II DNA topoisomerase"/>
    <property type="match status" value="1"/>
</dbReference>
<dbReference type="NCBIfam" id="NF011501">
    <property type="entry name" value="PRK14939.1"/>
    <property type="match status" value="1"/>
</dbReference>
<keyword evidence="9 10" id="KW-0413">Isomerase</keyword>
<keyword evidence="3 10" id="KW-0479">Metal-binding</keyword>
<organism evidence="12">
    <name type="scientific">candidate division CPR3 bacterium</name>
    <dbReference type="NCBI Taxonomy" id="2268181"/>
    <lineage>
        <taxon>Bacteria</taxon>
        <taxon>Bacteria division CPR3</taxon>
    </lineage>
</organism>
<dbReference type="SMART" id="SM00433">
    <property type="entry name" value="TOP2c"/>
    <property type="match status" value="1"/>
</dbReference>
<dbReference type="GO" id="GO:0034335">
    <property type="term" value="F:DNA negative supercoiling activity"/>
    <property type="evidence" value="ECO:0007669"/>
    <property type="project" value="UniProtKB-ARBA"/>
</dbReference>
<dbReference type="GO" id="GO:0005524">
    <property type="term" value="F:ATP binding"/>
    <property type="evidence" value="ECO:0007669"/>
    <property type="project" value="UniProtKB-UniRule"/>
</dbReference>
<dbReference type="NCBIfam" id="TIGR01059">
    <property type="entry name" value="gyrB"/>
    <property type="match status" value="1"/>
</dbReference>
<evidence type="ECO:0000256" key="4">
    <source>
        <dbReference type="ARBA" id="ARBA00022741"/>
    </source>
</evidence>
<dbReference type="PANTHER" id="PTHR45866:SF1">
    <property type="entry name" value="DNA GYRASE SUBUNIT B, MITOCHONDRIAL"/>
    <property type="match status" value="1"/>
</dbReference>
<comment type="caution">
    <text evidence="12">The sequence shown here is derived from an EMBL/GenBank/DDBJ whole genome shotgun (WGS) entry which is preliminary data.</text>
</comment>
<evidence type="ECO:0000256" key="10">
    <source>
        <dbReference type="HAMAP-Rule" id="MF_01898"/>
    </source>
</evidence>
<dbReference type="AlphaFoldDB" id="A0A7V3N464"/>
<accession>A0A7V3N464</accession>
<evidence type="ECO:0000259" key="11">
    <source>
        <dbReference type="PROSITE" id="PS50880"/>
    </source>
</evidence>
<dbReference type="CDD" id="cd16928">
    <property type="entry name" value="HATPase_GyrB-like"/>
    <property type="match status" value="1"/>
</dbReference>
<dbReference type="Gene3D" id="3.40.50.670">
    <property type="match status" value="1"/>
</dbReference>
<dbReference type="InterPro" id="IPR013760">
    <property type="entry name" value="Topo_IIA-like_dom_sf"/>
</dbReference>
<dbReference type="CDD" id="cd03366">
    <property type="entry name" value="TOPRIM_TopoIIA_GyrB"/>
    <property type="match status" value="1"/>
</dbReference>
<protein>
    <recommendedName>
        <fullName evidence="10">DNA gyrase subunit B</fullName>
        <ecNumber evidence="10">5.6.2.2</ecNumber>
    </recommendedName>
</protein>
<feature type="binding site" evidence="10">
    <location>
        <position position="506"/>
    </location>
    <ligand>
        <name>Mg(2+)</name>
        <dbReference type="ChEBI" id="CHEBI:18420"/>
        <label>2</label>
    </ligand>
</feature>
<name>A0A7V3N464_UNCC3</name>
<dbReference type="SMART" id="SM00387">
    <property type="entry name" value="HATPase_c"/>
    <property type="match status" value="1"/>
</dbReference>
<sequence>MDEKIFEQEQNNYTAKEIKVLKGLEGVRTRPAMYIGDTSKQGLHHLVYEIVDNAIDEALAGFCTEIKVTIRKDGMITIRDNGRGIPVDIHPEEKIPAVEIVFTYLHAGGKFGSKAYQISGGLHGVGASVVNALSEYLEVKVFRDGKIYHMAFSKGKKIKDLEVIGETDEHGTEVTFKPDIEIFKNINFDFELLSERLKELAYLVKGIKISIEDQRTGKYKEYQFEGGLKEFLKELDEGQYVLNEKPFYFHRRFENEKVEVEVALEYNKGYEEVLISFVNTINTTEHGTHVTGLRQGLTRALNDFARKNNLIKENQAFQGEDLREGLTCIIHVKLPDPQFEGQTKTKLGNTYITGLVSSAVYEEFTRYLEENPNDAKVIIGKCLENQRAREAARKAKEIERRKSSWDANGLAGKLADCTTKDRSKAELFIVEGESAGGSAKQGRNREFQAILPLRGKTLNIEKASFEKVLENEQIKILIQAIGAGIKDNCVPENSRYSKIIIMTDADVDGSHIRTLLLTFFYRYMQPLIEHGYIYIAQPPLYKLKAKKEEKYAYTEEEKEEFIRIHGIENVTIQRYKGLGEMNPEQLWETTMDPARRVLKKVTLEDAAQASMLISILMGPKVEPRKNYIMEHATLVTNLDI</sequence>
<feature type="binding site" evidence="10">
    <location>
        <position position="504"/>
    </location>
    <ligand>
        <name>Mg(2+)</name>
        <dbReference type="ChEBI" id="CHEBI:18420"/>
        <label>1</label>
        <note>catalytic</note>
    </ligand>
</feature>
<keyword evidence="6 10" id="KW-0460">Magnesium</keyword>
<dbReference type="InterPro" id="IPR003594">
    <property type="entry name" value="HATPase_dom"/>
</dbReference>
<feature type="site" description="Interaction with DNA" evidence="10">
    <location>
        <position position="456"/>
    </location>
</feature>
<evidence type="ECO:0000256" key="1">
    <source>
        <dbReference type="ARBA" id="ARBA00000185"/>
    </source>
</evidence>
<comment type="function">
    <text evidence="10">A type II topoisomerase that negatively supercoils closed circular double-stranded (ds) DNA in an ATP-dependent manner to modulate DNA topology and maintain chromosomes in an underwound state. Negative supercoiling favors strand separation, and DNA replication, transcription, recombination and repair, all of which involve strand separation. Also able to catalyze the interconversion of other topological isomers of dsDNA rings, including catenanes and knotted rings. Type II topoisomerases break and join 2 DNA strands simultaneously in an ATP-dependent manner.</text>
</comment>
<comment type="cofactor">
    <cofactor evidence="10">
        <name>Mg(2+)</name>
        <dbReference type="ChEBI" id="CHEBI:18420"/>
    </cofactor>
    <cofactor evidence="10">
        <name>Mn(2+)</name>
        <dbReference type="ChEBI" id="CHEBI:29035"/>
    </cofactor>
    <cofactor evidence="10">
        <name>Ca(2+)</name>
        <dbReference type="ChEBI" id="CHEBI:29108"/>
    </cofactor>
    <text evidence="10">Binds two Mg(2+) per subunit. The magnesium ions form salt bridges with both the protein and the DNA. Can also accept other divalent metal cations, such as Mn(2+) or Ca(2+).</text>
</comment>
<dbReference type="HAMAP" id="MF_01898">
    <property type="entry name" value="GyrB"/>
    <property type="match status" value="1"/>
</dbReference>
<dbReference type="Pfam" id="PF00204">
    <property type="entry name" value="DNA_gyraseB"/>
    <property type="match status" value="1"/>
</dbReference>
<dbReference type="InterPro" id="IPR011557">
    <property type="entry name" value="GyrB"/>
</dbReference>
<feature type="binding site" evidence="10">
    <location>
        <position position="504"/>
    </location>
    <ligand>
        <name>Mg(2+)</name>
        <dbReference type="ChEBI" id="CHEBI:18420"/>
        <label>2</label>
    </ligand>
</feature>
<dbReference type="InterPro" id="IPR013759">
    <property type="entry name" value="Topo_IIA_B_C"/>
</dbReference>
<dbReference type="PRINTS" id="PR00418">
    <property type="entry name" value="TPI2FAMILY"/>
</dbReference>
<comment type="miscellaneous">
    <text evidence="10">Few gyrases are as efficient as E.coli at forming negative supercoils. Not all organisms have 2 type II topoisomerases; in organisms with a single type II topoisomerase this enzyme also has to decatenate newly replicated chromosomes.</text>
</comment>
<evidence type="ECO:0000256" key="2">
    <source>
        <dbReference type="ARBA" id="ARBA00010708"/>
    </source>
</evidence>
<keyword evidence="10" id="KW-0963">Cytoplasm</keyword>
<dbReference type="InterPro" id="IPR013506">
    <property type="entry name" value="Topo_IIA_bsu_dom2"/>
</dbReference>
<dbReference type="InterPro" id="IPR002288">
    <property type="entry name" value="DNA_gyrase_B_C"/>
</dbReference>
<evidence type="ECO:0000256" key="9">
    <source>
        <dbReference type="ARBA" id="ARBA00023235"/>
    </source>
</evidence>
<dbReference type="NCBIfam" id="NF004189">
    <property type="entry name" value="PRK05644.1"/>
    <property type="match status" value="1"/>
</dbReference>
<dbReference type="GO" id="GO:0005694">
    <property type="term" value="C:chromosome"/>
    <property type="evidence" value="ECO:0007669"/>
    <property type="project" value="InterPro"/>
</dbReference>
<dbReference type="Pfam" id="PF00986">
    <property type="entry name" value="DNA_gyraseB_C"/>
    <property type="match status" value="1"/>
</dbReference>
<comment type="subcellular location">
    <subcellularLocation>
        <location evidence="10">Cytoplasm</location>
    </subcellularLocation>
</comment>
<dbReference type="SUPFAM" id="SSF55874">
    <property type="entry name" value="ATPase domain of HSP90 chaperone/DNA topoisomerase II/histidine kinase"/>
    <property type="match status" value="1"/>
</dbReference>
<dbReference type="PROSITE" id="PS50880">
    <property type="entry name" value="TOPRIM"/>
    <property type="match status" value="1"/>
</dbReference>
<evidence type="ECO:0000256" key="3">
    <source>
        <dbReference type="ARBA" id="ARBA00022723"/>
    </source>
</evidence>
<keyword evidence="7 10" id="KW-0799">Topoisomerase</keyword>
<comment type="similarity">
    <text evidence="2 10">Belongs to the type II topoisomerase GyrB family.</text>
</comment>
<comment type="subunit">
    <text evidence="10">Heterotetramer, composed of two GyrA and two GyrB chains. In the heterotetramer, GyrA contains the active site tyrosine that forms a transient covalent intermediate with DNA, while GyrB binds cofactors and catalyzes ATP hydrolysis.</text>
</comment>
<dbReference type="InterPro" id="IPR000565">
    <property type="entry name" value="Topo_IIA_B"/>
</dbReference>
<dbReference type="CDD" id="cd00822">
    <property type="entry name" value="TopoII_Trans_DNA_gyrase"/>
    <property type="match status" value="1"/>
</dbReference>
<dbReference type="Gene3D" id="3.30.230.10">
    <property type="match status" value="1"/>
</dbReference>
<feature type="site" description="Interaction with DNA" evidence="10">
    <location>
        <position position="459"/>
    </location>
</feature>
<dbReference type="FunFam" id="3.40.50.670:FF:000002">
    <property type="entry name" value="DNA gyrase subunit B"/>
    <property type="match status" value="1"/>
</dbReference>
<dbReference type="FunFam" id="3.30.565.10:FF:000002">
    <property type="entry name" value="DNA gyrase subunit B"/>
    <property type="match status" value="1"/>
</dbReference>
<dbReference type="InterPro" id="IPR014721">
    <property type="entry name" value="Ribsml_uS5_D2-typ_fold_subgr"/>
</dbReference>
<feature type="binding site" evidence="10">
    <location>
        <position position="431"/>
    </location>
    <ligand>
        <name>Mg(2+)</name>
        <dbReference type="ChEBI" id="CHEBI:18420"/>
        <label>1</label>
        <note>catalytic</note>
    </ligand>
</feature>
<dbReference type="PANTHER" id="PTHR45866">
    <property type="entry name" value="DNA GYRASE/TOPOISOMERASE SUBUNIT B"/>
    <property type="match status" value="1"/>
</dbReference>
<dbReference type="FunFam" id="3.30.230.10:FF:000005">
    <property type="entry name" value="DNA gyrase subunit B"/>
    <property type="match status" value="1"/>
</dbReference>
<dbReference type="EMBL" id="DTGG01000030">
    <property type="protein sequence ID" value="HFZ08696.1"/>
    <property type="molecule type" value="Genomic_DNA"/>
</dbReference>
<dbReference type="InterPro" id="IPR001241">
    <property type="entry name" value="Topo_IIA"/>
</dbReference>
<dbReference type="InterPro" id="IPR034160">
    <property type="entry name" value="TOPRIM_GyrB"/>
</dbReference>
<dbReference type="Pfam" id="PF02518">
    <property type="entry name" value="HATPase_c"/>
    <property type="match status" value="1"/>
</dbReference>
<dbReference type="GO" id="GO:0006265">
    <property type="term" value="P:DNA topological change"/>
    <property type="evidence" value="ECO:0007669"/>
    <property type="project" value="UniProtKB-UniRule"/>
</dbReference>
<keyword evidence="8" id="KW-0238">DNA-binding</keyword>
<evidence type="ECO:0000256" key="6">
    <source>
        <dbReference type="ARBA" id="ARBA00022842"/>
    </source>
</evidence>
<gene>
    <name evidence="10 12" type="primary">gyrB</name>
    <name evidence="12" type="ORF">ENV41_00980</name>
</gene>
<keyword evidence="5 10" id="KW-0067">ATP-binding</keyword>